<reference evidence="2 3" key="1">
    <citation type="submission" date="2024-01" db="EMBL/GenBank/DDBJ databases">
        <title>The genomes of 5 underutilized Papilionoideae crops provide insights into root nodulation and disease resistanc.</title>
        <authorList>
            <person name="Jiang F."/>
        </authorList>
    </citation>
    <scope>NUCLEOTIDE SEQUENCE [LARGE SCALE GENOMIC DNA]</scope>
    <source>
        <strain evidence="2">DUOXIRENSHENG_FW03</strain>
        <tissue evidence="2">Leaves</tissue>
    </source>
</reference>
<keyword evidence="1" id="KW-0472">Membrane</keyword>
<sequence length="73" mass="8408">MTNIRKQLIGYSLVWPSIVYYHYHTLLFDIFMAKVSLIMLVSGSSFKQSAGDAGFVECTHYVFLILKLTCRIK</sequence>
<keyword evidence="3" id="KW-1185">Reference proteome</keyword>
<feature type="transmembrane region" description="Helical" evidence="1">
    <location>
        <begin position="20"/>
        <end position="41"/>
    </location>
</feature>
<comment type="caution">
    <text evidence="2">The sequence shown here is derived from an EMBL/GenBank/DDBJ whole genome shotgun (WGS) entry which is preliminary data.</text>
</comment>
<evidence type="ECO:0000313" key="3">
    <source>
        <dbReference type="Proteomes" id="UP001386955"/>
    </source>
</evidence>
<name>A0AAN9T2L4_PSOTE</name>
<dbReference type="AlphaFoldDB" id="A0AAN9T2L4"/>
<dbReference type="Proteomes" id="UP001386955">
    <property type="component" value="Unassembled WGS sequence"/>
</dbReference>
<proteinExistence type="predicted"/>
<evidence type="ECO:0000256" key="1">
    <source>
        <dbReference type="SAM" id="Phobius"/>
    </source>
</evidence>
<keyword evidence="1" id="KW-1133">Transmembrane helix</keyword>
<dbReference type="EMBL" id="JAYMYS010000001">
    <property type="protein sequence ID" value="KAK7411714.1"/>
    <property type="molecule type" value="Genomic_DNA"/>
</dbReference>
<protein>
    <submittedName>
        <fullName evidence="2">Uncharacterized protein</fullName>
    </submittedName>
</protein>
<evidence type="ECO:0000313" key="2">
    <source>
        <dbReference type="EMBL" id="KAK7411714.1"/>
    </source>
</evidence>
<organism evidence="2 3">
    <name type="scientific">Psophocarpus tetragonolobus</name>
    <name type="common">Winged bean</name>
    <name type="synonym">Dolichos tetragonolobus</name>
    <dbReference type="NCBI Taxonomy" id="3891"/>
    <lineage>
        <taxon>Eukaryota</taxon>
        <taxon>Viridiplantae</taxon>
        <taxon>Streptophyta</taxon>
        <taxon>Embryophyta</taxon>
        <taxon>Tracheophyta</taxon>
        <taxon>Spermatophyta</taxon>
        <taxon>Magnoliopsida</taxon>
        <taxon>eudicotyledons</taxon>
        <taxon>Gunneridae</taxon>
        <taxon>Pentapetalae</taxon>
        <taxon>rosids</taxon>
        <taxon>fabids</taxon>
        <taxon>Fabales</taxon>
        <taxon>Fabaceae</taxon>
        <taxon>Papilionoideae</taxon>
        <taxon>50 kb inversion clade</taxon>
        <taxon>NPAAA clade</taxon>
        <taxon>indigoferoid/millettioid clade</taxon>
        <taxon>Phaseoleae</taxon>
        <taxon>Psophocarpus</taxon>
    </lineage>
</organism>
<keyword evidence="1" id="KW-0812">Transmembrane</keyword>
<gene>
    <name evidence="2" type="ORF">VNO78_03151</name>
</gene>
<accession>A0AAN9T2L4</accession>